<protein>
    <submittedName>
        <fullName evidence="1">Uncharacterized protein</fullName>
    </submittedName>
</protein>
<dbReference type="AlphaFoldDB" id="A0A1E1WY71"/>
<evidence type="ECO:0000313" key="1">
    <source>
        <dbReference type="EMBL" id="JAT91980.1"/>
    </source>
</evidence>
<accession>A0A1E1WY71</accession>
<dbReference type="EMBL" id="GFAC01007208">
    <property type="protein sequence ID" value="JAT91980.1"/>
    <property type="molecule type" value="mRNA"/>
</dbReference>
<feature type="non-terminal residue" evidence="1">
    <location>
        <position position="1"/>
    </location>
</feature>
<dbReference type="PANTHER" id="PTHR35385:SF2">
    <property type="entry name" value="PROTEIN B, PUTATIVE-RELATED"/>
    <property type="match status" value="1"/>
</dbReference>
<name>A0A1E1WY71_9ACAR</name>
<reference evidence="1" key="1">
    <citation type="journal article" date="2017" name="Front. Cell. Infect. Microbiol.">
        <title>The Distinct Transcriptional Response of the Midgut of Amblyomma sculptum and Amblyomma aureolatum Ticks to Rickettsia rickettsii Correlates to Their Differences in Susceptibility to Infection.</title>
        <authorList>
            <person name="Martins L.A."/>
            <person name="Galletti M.F.B.M."/>
            <person name="Ribeiro J.M."/>
            <person name="Fujita A."/>
            <person name="Costa F.B."/>
            <person name="Labruna M.B."/>
            <person name="Daffre S."/>
            <person name="Fogaca A.C."/>
        </authorList>
    </citation>
    <scope>NUCLEOTIDE SEQUENCE</scope>
</reference>
<organism evidence="1">
    <name type="scientific">Amblyomma aureolatum</name>
    <dbReference type="NCBI Taxonomy" id="187763"/>
    <lineage>
        <taxon>Eukaryota</taxon>
        <taxon>Metazoa</taxon>
        <taxon>Ecdysozoa</taxon>
        <taxon>Arthropoda</taxon>
        <taxon>Chelicerata</taxon>
        <taxon>Arachnida</taxon>
        <taxon>Acari</taxon>
        <taxon>Parasitiformes</taxon>
        <taxon>Ixodida</taxon>
        <taxon>Ixodoidea</taxon>
        <taxon>Ixodidae</taxon>
        <taxon>Amblyomminae</taxon>
        <taxon>Amblyomma</taxon>
    </lineage>
</organism>
<proteinExistence type="evidence at transcript level"/>
<sequence>PALFMSDALWSEKDALCDAWPSACQLLRHFHVLQAEWRWLVAAQNNTAKDECCSFMSAFQKVYILTTVW</sequence>
<dbReference type="PANTHER" id="PTHR35385">
    <property type="entry name" value="PROTEIN B, PUTATIVE-RELATED-RELATED"/>
    <property type="match status" value="1"/>
</dbReference>